<evidence type="ECO:0000256" key="1">
    <source>
        <dbReference type="ARBA" id="ARBA00003294"/>
    </source>
</evidence>
<comment type="function">
    <text evidence="1 12">Catalyzes the condensation of (S)-aspartate-beta-semialdehyde [(S)-ASA] and pyruvate to 4-hydroxy-tetrahydrodipicolinate (HTPA).</text>
</comment>
<evidence type="ECO:0000313" key="16">
    <source>
        <dbReference type="EMBL" id="GGK33098.1"/>
    </source>
</evidence>
<dbReference type="EC" id="4.3.3.7" evidence="4 12"/>
<dbReference type="HAMAP" id="MF_00418">
    <property type="entry name" value="DapA"/>
    <property type="match status" value="1"/>
</dbReference>
<dbReference type="PANTHER" id="PTHR12128:SF66">
    <property type="entry name" value="4-HYDROXY-2-OXOGLUTARATE ALDOLASE, MITOCHONDRIAL"/>
    <property type="match status" value="1"/>
</dbReference>
<feature type="active site" description="Schiff-base intermediate with substrate" evidence="12 14">
    <location>
        <position position="163"/>
    </location>
</feature>
<evidence type="ECO:0000256" key="4">
    <source>
        <dbReference type="ARBA" id="ARBA00012086"/>
    </source>
</evidence>
<gene>
    <name evidence="12 16" type="primary">dapA</name>
    <name evidence="16" type="ORF">GCM10011591_00930</name>
</gene>
<feature type="binding site" evidence="12 15">
    <location>
        <position position="47"/>
    </location>
    <ligand>
        <name>pyruvate</name>
        <dbReference type="ChEBI" id="CHEBI:15361"/>
    </ligand>
</feature>
<keyword evidence="17" id="KW-1185">Reference proteome</keyword>
<dbReference type="InterPro" id="IPR020625">
    <property type="entry name" value="Schiff_base-form_aldolases_AS"/>
</dbReference>
<proteinExistence type="inferred from homology"/>
<feature type="binding site" evidence="12 15">
    <location>
        <position position="205"/>
    </location>
    <ligand>
        <name>pyruvate</name>
        <dbReference type="ChEBI" id="CHEBI:15361"/>
    </ligand>
</feature>
<evidence type="ECO:0000256" key="10">
    <source>
        <dbReference type="ARBA" id="ARBA00023270"/>
    </source>
</evidence>
<comment type="similarity">
    <text evidence="3 12 13">Belongs to the DapA family.</text>
</comment>
<dbReference type="GO" id="GO:0005737">
    <property type="term" value="C:cytoplasm"/>
    <property type="evidence" value="ECO:0007669"/>
    <property type="project" value="UniProtKB-SubCell"/>
</dbReference>
<evidence type="ECO:0000256" key="6">
    <source>
        <dbReference type="ARBA" id="ARBA00022605"/>
    </source>
</evidence>
<evidence type="ECO:0000256" key="5">
    <source>
        <dbReference type="ARBA" id="ARBA00022490"/>
    </source>
</evidence>
<comment type="caution">
    <text evidence="12">Was originally thought to be a dihydrodipicolinate synthase (DHDPS), catalyzing the condensation of (S)-aspartate-beta-semialdehyde [(S)-ASA] and pyruvate to dihydrodipicolinate (DHDP). However, it was shown in E.coli that the product of the enzymatic reaction is not dihydrodipicolinate but in fact (4S)-4-hydroxy-2,3,4,5-tetrahydro-(2S)-dipicolinic acid (HTPA), and that the consecutive dehydration reaction leading to DHDP is not spontaneous but catalyzed by DapB.</text>
</comment>
<keyword evidence="7 12" id="KW-0220">Diaminopimelate biosynthesis</keyword>
<name>A0A917Q7G2_9NOCA</name>
<dbReference type="Pfam" id="PF00701">
    <property type="entry name" value="DHDPS"/>
    <property type="match status" value="1"/>
</dbReference>
<feature type="active site" description="Proton donor/acceptor" evidence="12 14">
    <location>
        <position position="135"/>
    </location>
</feature>
<evidence type="ECO:0000256" key="7">
    <source>
        <dbReference type="ARBA" id="ARBA00022915"/>
    </source>
</evidence>
<feature type="site" description="Part of a proton relay during catalysis" evidence="12">
    <location>
        <position position="46"/>
    </location>
</feature>
<dbReference type="InterPro" id="IPR005263">
    <property type="entry name" value="DapA"/>
</dbReference>
<evidence type="ECO:0000256" key="3">
    <source>
        <dbReference type="ARBA" id="ARBA00007592"/>
    </source>
</evidence>
<feature type="site" description="Part of a proton relay during catalysis" evidence="12">
    <location>
        <position position="109"/>
    </location>
</feature>
<evidence type="ECO:0000256" key="14">
    <source>
        <dbReference type="PIRSR" id="PIRSR001365-1"/>
    </source>
</evidence>
<dbReference type="GO" id="GO:0008840">
    <property type="term" value="F:4-hydroxy-tetrahydrodipicolinate synthase activity"/>
    <property type="evidence" value="ECO:0007669"/>
    <property type="project" value="UniProtKB-UniRule"/>
</dbReference>
<keyword evidence="8 12" id="KW-0457">Lysine biosynthesis</keyword>
<dbReference type="Proteomes" id="UP000612956">
    <property type="component" value="Unassembled WGS sequence"/>
</dbReference>
<dbReference type="GO" id="GO:0019877">
    <property type="term" value="P:diaminopimelate biosynthetic process"/>
    <property type="evidence" value="ECO:0007669"/>
    <property type="project" value="UniProtKB-UniRule"/>
</dbReference>
<comment type="subunit">
    <text evidence="12">Homotetramer; dimer of dimers.</text>
</comment>
<evidence type="ECO:0000313" key="17">
    <source>
        <dbReference type="Proteomes" id="UP000612956"/>
    </source>
</evidence>
<dbReference type="PIRSF" id="PIRSF001365">
    <property type="entry name" value="DHDPS"/>
    <property type="match status" value="1"/>
</dbReference>
<evidence type="ECO:0000256" key="13">
    <source>
        <dbReference type="PIRNR" id="PIRNR001365"/>
    </source>
</evidence>
<dbReference type="SMART" id="SM01130">
    <property type="entry name" value="DHDPS"/>
    <property type="match status" value="1"/>
</dbReference>
<comment type="caution">
    <text evidence="16">The sequence shown here is derived from an EMBL/GenBank/DDBJ whole genome shotgun (WGS) entry which is preliminary data.</text>
</comment>
<dbReference type="Gene3D" id="3.20.20.70">
    <property type="entry name" value="Aldolase class I"/>
    <property type="match status" value="1"/>
</dbReference>
<evidence type="ECO:0000256" key="12">
    <source>
        <dbReference type="HAMAP-Rule" id="MF_00418"/>
    </source>
</evidence>
<dbReference type="CDD" id="cd00950">
    <property type="entry name" value="DHDPS"/>
    <property type="match status" value="1"/>
</dbReference>
<reference evidence="16" key="1">
    <citation type="journal article" date="2014" name="Int. J. Syst. Evol. Microbiol.">
        <title>Complete genome sequence of Corynebacterium casei LMG S-19264T (=DSM 44701T), isolated from a smear-ripened cheese.</title>
        <authorList>
            <consortium name="US DOE Joint Genome Institute (JGI-PGF)"/>
            <person name="Walter F."/>
            <person name="Albersmeier A."/>
            <person name="Kalinowski J."/>
            <person name="Ruckert C."/>
        </authorList>
    </citation>
    <scope>NUCLEOTIDE SEQUENCE</scope>
    <source>
        <strain evidence="16">CGMCC 4.7278</strain>
    </source>
</reference>
<evidence type="ECO:0000256" key="15">
    <source>
        <dbReference type="PIRSR" id="PIRSR001365-2"/>
    </source>
</evidence>
<dbReference type="SUPFAM" id="SSF51569">
    <property type="entry name" value="Aldolase"/>
    <property type="match status" value="1"/>
</dbReference>
<dbReference type="EMBL" id="BMMW01000001">
    <property type="protein sequence ID" value="GGK33098.1"/>
    <property type="molecule type" value="Genomic_DNA"/>
</dbReference>
<evidence type="ECO:0000256" key="9">
    <source>
        <dbReference type="ARBA" id="ARBA00023239"/>
    </source>
</evidence>
<organism evidence="16 17">
    <name type="scientific">Nocardia camponoti</name>
    <dbReference type="NCBI Taxonomy" id="1616106"/>
    <lineage>
        <taxon>Bacteria</taxon>
        <taxon>Bacillati</taxon>
        <taxon>Actinomycetota</taxon>
        <taxon>Actinomycetes</taxon>
        <taxon>Mycobacteriales</taxon>
        <taxon>Nocardiaceae</taxon>
        <taxon>Nocardia</taxon>
    </lineage>
</organism>
<protein>
    <recommendedName>
        <fullName evidence="4 12">4-hydroxy-tetrahydrodipicolinate synthase</fullName>
        <shortName evidence="12">HTPA synthase</shortName>
        <ecNumber evidence="4 12">4.3.3.7</ecNumber>
    </recommendedName>
</protein>
<evidence type="ECO:0000256" key="11">
    <source>
        <dbReference type="ARBA" id="ARBA00047836"/>
    </source>
</evidence>
<reference evidence="16" key="2">
    <citation type="submission" date="2020-09" db="EMBL/GenBank/DDBJ databases">
        <authorList>
            <person name="Sun Q."/>
            <person name="Zhou Y."/>
        </authorList>
    </citation>
    <scope>NUCLEOTIDE SEQUENCE</scope>
    <source>
        <strain evidence="16">CGMCC 4.7278</strain>
    </source>
</reference>
<dbReference type="PROSITE" id="PS00666">
    <property type="entry name" value="DHDPS_2"/>
    <property type="match status" value="1"/>
</dbReference>
<dbReference type="PANTHER" id="PTHR12128">
    <property type="entry name" value="DIHYDRODIPICOLINATE SYNTHASE"/>
    <property type="match status" value="1"/>
</dbReference>
<dbReference type="NCBIfam" id="TIGR00674">
    <property type="entry name" value="dapA"/>
    <property type="match status" value="1"/>
</dbReference>
<sequence>MTTLRGLYVPLITPFTETGALDTASLEAHARRMLDSGAAGLVALGTTGEPATLTAAERAEVRTICAEICAERHAQLIVGAGGNATAQSISDIAALSPSVSAVLAVVPYYTRPSEEGVIAHFENLATASEFPLIVYHVPHRTGLTLSGTTLRTIAEIPNVVGFKHAVGGIDNATVELMAAQTSAQVLSGDDRFIAPLLALGAQGAIAAVANLAPATYATMINAWLTGDFATGRALHHQLDPLAKAAFAEPNPTVIKAVLAARNEIATPHVRLPLLPASAEAARTARLAIK</sequence>
<keyword evidence="5 12" id="KW-0963">Cytoplasm</keyword>
<dbReference type="InterPro" id="IPR013785">
    <property type="entry name" value="Aldolase_TIM"/>
</dbReference>
<keyword evidence="9 12" id="KW-0456">Lyase</keyword>
<dbReference type="AlphaFoldDB" id="A0A917Q7G2"/>
<keyword evidence="10 12" id="KW-0704">Schiff base</keyword>
<comment type="subcellular location">
    <subcellularLocation>
        <location evidence="12">Cytoplasm</location>
    </subcellularLocation>
</comment>
<dbReference type="RefSeq" id="WP_188826712.1">
    <property type="nucleotide sequence ID" value="NZ_BMMW01000001.1"/>
</dbReference>
<dbReference type="InterPro" id="IPR002220">
    <property type="entry name" value="DapA-like"/>
</dbReference>
<dbReference type="PRINTS" id="PR00146">
    <property type="entry name" value="DHPICSNTHASE"/>
</dbReference>
<comment type="pathway">
    <text evidence="2 12">Amino-acid biosynthesis; L-lysine biosynthesis via DAP pathway; (S)-tetrahydrodipicolinate from L-aspartate: step 3/4.</text>
</comment>
<evidence type="ECO:0000256" key="2">
    <source>
        <dbReference type="ARBA" id="ARBA00005120"/>
    </source>
</evidence>
<keyword evidence="6 12" id="KW-0028">Amino-acid biosynthesis</keyword>
<evidence type="ECO:0000256" key="8">
    <source>
        <dbReference type="ARBA" id="ARBA00023154"/>
    </source>
</evidence>
<comment type="catalytic activity">
    <reaction evidence="11 12">
        <text>L-aspartate 4-semialdehyde + pyruvate = (2S,4S)-4-hydroxy-2,3,4,5-tetrahydrodipicolinate + H2O + H(+)</text>
        <dbReference type="Rhea" id="RHEA:34171"/>
        <dbReference type="ChEBI" id="CHEBI:15361"/>
        <dbReference type="ChEBI" id="CHEBI:15377"/>
        <dbReference type="ChEBI" id="CHEBI:15378"/>
        <dbReference type="ChEBI" id="CHEBI:67139"/>
        <dbReference type="ChEBI" id="CHEBI:537519"/>
        <dbReference type="EC" id="4.3.3.7"/>
    </reaction>
</comment>
<accession>A0A917Q7G2</accession>
<dbReference type="GO" id="GO:0009089">
    <property type="term" value="P:lysine biosynthetic process via diaminopimelate"/>
    <property type="evidence" value="ECO:0007669"/>
    <property type="project" value="UniProtKB-UniRule"/>
</dbReference>